<evidence type="ECO:0000259" key="2">
    <source>
        <dbReference type="SMART" id="SM00226"/>
    </source>
</evidence>
<dbReference type="PANTHER" id="PTHR43428">
    <property type="entry name" value="ARSENATE REDUCTASE"/>
    <property type="match status" value="1"/>
</dbReference>
<dbReference type="SUPFAM" id="SSF52788">
    <property type="entry name" value="Phosphotyrosine protein phosphatases I"/>
    <property type="match status" value="1"/>
</dbReference>
<comment type="caution">
    <text evidence="3">The sequence shown here is derived from an EMBL/GenBank/DDBJ whole genome shotgun (WGS) entry which is preliminary data.</text>
</comment>
<reference evidence="4" key="1">
    <citation type="journal article" date="2019" name="Int. J. Syst. Evol. Microbiol.">
        <title>The Global Catalogue of Microorganisms (GCM) 10K type strain sequencing project: providing services to taxonomists for standard genome sequencing and annotation.</title>
        <authorList>
            <consortium name="The Broad Institute Genomics Platform"/>
            <consortium name="The Broad Institute Genome Sequencing Center for Infectious Disease"/>
            <person name="Wu L."/>
            <person name="Ma J."/>
        </authorList>
    </citation>
    <scope>NUCLEOTIDE SEQUENCE [LARGE SCALE GENOMIC DNA]</scope>
    <source>
        <strain evidence="4">KCTC 42282</strain>
    </source>
</reference>
<organism evidence="3 4">
    <name type="scientific">Camelimonas fluminis</name>
    <dbReference type="NCBI Taxonomy" id="1576911"/>
    <lineage>
        <taxon>Bacteria</taxon>
        <taxon>Pseudomonadati</taxon>
        <taxon>Pseudomonadota</taxon>
        <taxon>Alphaproteobacteria</taxon>
        <taxon>Hyphomicrobiales</taxon>
        <taxon>Chelatococcaceae</taxon>
        <taxon>Camelimonas</taxon>
    </lineage>
</organism>
<dbReference type="SMART" id="SM00226">
    <property type="entry name" value="LMWPc"/>
    <property type="match status" value="1"/>
</dbReference>
<proteinExistence type="predicted"/>
<gene>
    <name evidence="3" type="ORF">ACFONL_13690</name>
</gene>
<evidence type="ECO:0000256" key="1">
    <source>
        <dbReference type="ARBA" id="ARBA00022849"/>
    </source>
</evidence>
<feature type="domain" description="Phosphotyrosine protein phosphatase I" evidence="2">
    <location>
        <begin position="9"/>
        <end position="147"/>
    </location>
</feature>
<dbReference type="Proteomes" id="UP001595704">
    <property type="component" value="Unassembled WGS sequence"/>
</dbReference>
<dbReference type="Gene3D" id="3.40.50.2300">
    <property type="match status" value="1"/>
</dbReference>
<accession>A0ABV7UJ22</accession>
<evidence type="ECO:0000313" key="4">
    <source>
        <dbReference type="Proteomes" id="UP001595704"/>
    </source>
</evidence>
<keyword evidence="1" id="KW-0059">Arsenical resistance</keyword>
<dbReference type="EMBL" id="JBHRYC010000073">
    <property type="protein sequence ID" value="MFC3638409.1"/>
    <property type="molecule type" value="Genomic_DNA"/>
</dbReference>
<dbReference type="InterPro" id="IPR036196">
    <property type="entry name" value="Ptyr_pPase_sf"/>
</dbReference>
<dbReference type="CDD" id="cd16345">
    <property type="entry name" value="LMWP_ArsC"/>
    <property type="match status" value="1"/>
</dbReference>
<dbReference type="Pfam" id="PF01451">
    <property type="entry name" value="LMWPc"/>
    <property type="match status" value="1"/>
</dbReference>
<dbReference type="PANTHER" id="PTHR43428:SF1">
    <property type="entry name" value="ARSENATE REDUCTASE"/>
    <property type="match status" value="1"/>
</dbReference>
<evidence type="ECO:0000313" key="3">
    <source>
        <dbReference type="EMBL" id="MFC3638409.1"/>
    </source>
</evidence>
<protein>
    <submittedName>
        <fullName evidence="3">Low molecular weight phosphatase family protein</fullName>
    </submittedName>
</protein>
<dbReference type="InterPro" id="IPR023485">
    <property type="entry name" value="Ptyr_pPase"/>
</dbReference>
<keyword evidence="4" id="KW-1185">Reference proteome</keyword>
<dbReference type="RefSeq" id="WP_191320196.1">
    <property type="nucleotide sequence ID" value="NZ_BNCG01000014.1"/>
</dbReference>
<sequence length="149" mass="16893">MEPVKTRVQAVLFVCALNAVRSPMAEALARHYYGKSIYVQSAGVRKDDLDPFAVAVLDEMGVDASRHRPRTLDELEEYEGLNFDLIVTLSPEAHHAALELTRTLAVEVEYWPTADATAMHGSRDQMLQAYRAVRDHLQKRIIARFRDQV</sequence>
<name>A0ABV7UJ22_9HYPH</name>